<evidence type="ECO:0000259" key="5">
    <source>
        <dbReference type="PROSITE" id="PS51733"/>
    </source>
</evidence>
<reference evidence="6" key="1">
    <citation type="submission" date="2018-05" db="EMBL/GenBank/DDBJ databases">
        <authorList>
            <person name="Lanie J.A."/>
            <person name="Ng W.-L."/>
            <person name="Kazmierczak K.M."/>
            <person name="Andrzejewski T.M."/>
            <person name="Davidsen T.M."/>
            <person name="Wayne K.J."/>
            <person name="Tettelin H."/>
            <person name="Glass J.I."/>
            <person name="Rusch D."/>
            <person name="Podicherti R."/>
            <person name="Tsui H.-C.T."/>
            <person name="Winkler M.E."/>
        </authorList>
    </citation>
    <scope>NUCLEOTIDE SEQUENCE</scope>
</reference>
<dbReference type="InterPro" id="IPR045864">
    <property type="entry name" value="aa-tRNA-synth_II/BPL/LPL"/>
</dbReference>
<comment type="pathway">
    <text evidence="1">Protein modification; protein lipoylation via endogenous pathway; protein N(6)-(lipoyl)lysine from octanoyl-[acyl-carrier-protein]: step 1/2.</text>
</comment>
<dbReference type="InterPro" id="IPR000544">
    <property type="entry name" value="Octanoyltransferase"/>
</dbReference>
<proteinExistence type="inferred from homology"/>
<dbReference type="InterPro" id="IPR020605">
    <property type="entry name" value="Octanoyltransferase_CS"/>
</dbReference>
<dbReference type="NCBIfam" id="NF010925">
    <property type="entry name" value="PRK14345.1"/>
    <property type="match status" value="1"/>
</dbReference>
<protein>
    <recommendedName>
        <fullName evidence="2">lipoyl(octanoyl) transferase</fullName>
        <ecNumber evidence="2">2.3.1.181</ecNumber>
    </recommendedName>
</protein>
<evidence type="ECO:0000256" key="1">
    <source>
        <dbReference type="ARBA" id="ARBA00004821"/>
    </source>
</evidence>
<dbReference type="HAMAP" id="MF_00013">
    <property type="entry name" value="LipB"/>
    <property type="match status" value="1"/>
</dbReference>
<dbReference type="EC" id="2.3.1.181" evidence="2"/>
<organism evidence="6">
    <name type="scientific">marine metagenome</name>
    <dbReference type="NCBI Taxonomy" id="408172"/>
    <lineage>
        <taxon>unclassified sequences</taxon>
        <taxon>metagenomes</taxon>
        <taxon>ecological metagenomes</taxon>
    </lineage>
</organism>
<dbReference type="InterPro" id="IPR004143">
    <property type="entry name" value="BPL_LPL_catalytic"/>
</dbReference>
<dbReference type="PROSITE" id="PS01313">
    <property type="entry name" value="LIPB"/>
    <property type="match status" value="1"/>
</dbReference>
<accession>A0A381ZI58</accession>
<name>A0A381ZI58_9ZZZZ</name>
<keyword evidence="3" id="KW-0808">Transferase</keyword>
<dbReference type="UniPathway" id="UPA00538">
    <property type="reaction ID" value="UER00592"/>
</dbReference>
<keyword evidence="4" id="KW-0012">Acyltransferase</keyword>
<dbReference type="EMBL" id="UINC01021453">
    <property type="protein sequence ID" value="SVA89018.1"/>
    <property type="molecule type" value="Genomic_DNA"/>
</dbReference>
<evidence type="ECO:0000256" key="3">
    <source>
        <dbReference type="ARBA" id="ARBA00022679"/>
    </source>
</evidence>
<dbReference type="Gene3D" id="3.30.930.10">
    <property type="entry name" value="Bira Bifunctional Protein, Domain 2"/>
    <property type="match status" value="1"/>
</dbReference>
<dbReference type="GO" id="GO:0009249">
    <property type="term" value="P:protein lipoylation"/>
    <property type="evidence" value="ECO:0007669"/>
    <property type="project" value="InterPro"/>
</dbReference>
<evidence type="ECO:0000256" key="2">
    <source>
        <dbReference type="ARBA" id="ARBA00012334"/>
    </source>
</evidence>
<dbReference type="GO" id="GO:0033819">
    <property type="term" value="F:lipoyl(octanoyl) transferase activity"/>
    <property type="evidence" value="ECO:0007669"/>
    <property type="project" value="UniProtKB-EC"/>
</dbReference>
<dbReference type="CDD" id="cd16444">
    <property type="entry name" value="LipB"/>
    <property type="match status" value="1"/>
</dbReference>
<dbReference type="PIRSF" id="PIRSF016262">
    <property type="entry name" value="LPLase"/>
    <property type="match status" value="1"/>
</dbReference>
<dbReference type="AlphaFoldDB" id="A0A381ZI58"/>
<evidence type="ECO:0000256" key="4">
    <source>
        <dbReference type="ARBA" id="ARBA00023315"/>
    </source>
</evidence>
<dbReference type="PANTHER" id="PTHR10993">
    <property type="entry name" value="OCTANOYLTRANSFERASE"/>
    <property type="match status" value="1"/>
</dbReference>
<dbReference type="PANTHER" id="PTHR10993:SF7">
    <property type="entry name" value="LIPOYLTRANSFERASE 2, MITOCHONDRIAL-RELATED"/>
    <property type="match status" value="1"/>
</dbReference>
<dbReference type="NCBIfam" id="TIGR00214">
    <property type="entry name" value="lipB"/>
    <property type="match status" value="1"/>
</dbReference>
<feature type="domain" description="BPL/LPL catalytic" evidence="5">
    <location>
        <begin position="31"/>
        <end position="206"/>
    </location>
</feature>
<sequence>MNIDIKKSTKPVKYIEAIEFLEKRVIDVSLKKKNELIWILEHPSTFTAGKRFMESEILDKKIKLIKTSRGGKITWHGRGQLICYFVIDLSKRNKDIRRFVNLIEKVIIESLKKYNIYSFSDRKNVGIWTKNDNRIKKIGAIGIKIKNWVAFHGFSLNINNSLSGYKKIIPCGIKDKDITNLRLIKNQNYKKIKEEIISNFIKCLEV</sequence>
<evidence type="ECO:0000313" key="6">
    <source>
        <dbReference type="EMBL" id="SVA89018.1"/>
    </source>
</evidence>
<dbReference type="PROSITE" id="PS51733">
    <property type="entry name" value="BPL_LPL_CATALYTIC"/>
    <property type="match status" value="1"/>
</dbReference>
<gene>
    <name evidence="6" type="ORF">METZ01_LOCUS141872</name>
</gene>
<dbReference type="SUPFAM" id="SSF55681">
    <property type="entry name" value="Class II aaRS and biotin synthetases"/>
    <property type="match status" value="1"/>
</dbReference>
<dbReference type="Pfam" id="PF21948">
    <property type="entry name" value="LplA-B_cat"/>
    <property type="match status" value="1"/>
</dbReference>